<protein>
    <submittedName>
        <fullName evidence="2">Uncharacterized protein</fullName>
    </submittedName>
</protein>
<dbReference type="Proteomes" id="UP001243009">
    <property type="component" value="Unassembled WGS sequence"/>
</dbReference>
<proteinExistence type="predicted"/>
<reference evidence="2 3" key="1">
    <citation type="submission" date="2023-08" db="EMBL/GenBank/DDBJ databases">
        <title>The draft genome sequence of Paracraurococcus sp. LOR1-02.</title>
        <authorList>
            <person name="Kingkaew E."/>
            <person name="Tanasupawat S."/>
        </authorList>
    </citation>
    <scope>NUCLEOTIDE SEQUENCE [LARGE SCALE GENOMIC DNA]</scope>
    <source>
        <strain evidence="2 3">LOR1-02</strain>
    </source>
</reference>
<evidence type="ECO:0000313" key="2">
    <source>
        <dbReference type="EMBL" id="MDO9713017.1"/>
    </source>
</evidence>
<feature type="compositionally biased region" description="Low complexity" evidence="1">
    <location>
        <begin position="165"/>
        <end position="181"/>
    </location>
</feature>
<feature type="region of interest" description="Disordered" evidence="1">
    <location>
        <begin position="32"/>
        <end position="74"/>
    </location>
</feature>
<sequence length="257" mass="25465">MSGSEATGRDEAVVEADALRQLRATVRGVPQLAPSTSGLMLGGVTSSATTHPAPTEGAGSEELDRIGGPERPAADTTMRLVETVDGEGIAIGELLLERPELGGTRATIGNIPQRHAGEASPIATMPVAQAMAPEVATAAHLEAGRFDAVAVPGVGPMPPEPVRHAAPSAPREAAAAGQSATTVAAGLQEALAPPAVVPTAVPEAIPLHPVVHAAAVTGDEDTAIRLDLSAALTDTDGSEALSVTLLGVPAGATLSAG</sequence>
<gene>
    <name evidence="2" type="ORF">Q7A36_32110</name>
</gene>
<feature type="compositionally biased region" description="Polar residues" evidence="1">
    <location>
        <begin position="33"/>
        <end position="52"/>
    </location>
</feature>
<keyword evidence="3" id="KW-1185">Reference proteome</keyword>
<feature type="region of interest" description="Disordered" evidence="1">
    <location>
        <begin position="161"/>
        <end position="181"/>
    </location>
</feature>
<feature type="non-terminal residue" evidence="2">
    <location>
        <position position="257"/>
    </location>
</feature>
<comment type="caution">
    <text evidence="2">The sequence shown here is derived from an EMBL/GenBank/DDBJ whole genome shotgun (WGS) entry which is preliminary data.</text>
</comment>
<evidence type="ECO:0000313" key="3">
    <source>
        <dbReference type="Proteomes" id="UP001243009"/>
    </source>
</evidence>
<name>A0ABT9E9Y9_9PROT</name>
<dbReference type="RefSeq" id="WP_305107878.1">
    <property type="nucleotide sequence ID" value="NZ_JAUTWS010000067.1"/>
</dbReference>
<accession>A0ABT9E9Y9</accession>
<dbReference type="EMBL" id="JAUTWS010000067">
    <property type="protein sequence ID" value="MDO9713017.1"/>
    <property type="molecule type" value="Genomic_DNA"/>
</dbReference>
<evidence type="ECO:0000256" key="1">
    <source>
        <dbReference type="SAM" id="MobiDB-lite"/>
    </source>
</evidence>
<organism evidence="2 3">
    <name type="scientific">Paracraurococcus lichenis</name>
    <dbReference type="NCBI Taxonomy" id="3064888"/>
    <lineage>
        <taxon>Bacteria</taxon>
        <taxon>Pseudomonadati</taxon>
        <taxon>Pseudomonadota</taxon>
        <taxon>Alphaproteobacteria</taxon>
        <taxon>Acetobacterales</taxon>
        <taxon>Roseomonadaceae</taxon>
        <taxon>Paracraurococcus</taxon>
    </lineage>
</organism>